<sequence length="361" mass="39527">MPRDSRHTRQPLTVALLAVPETTASTLYGMFDVFSSVGRDWAFVTTGMAGEPWAKPVVVAETAEGFRAANGVHIQPDLTVADCLAPDLVCIPDLFVAPDEDIRGRYAQATAWLRQSHARGATVAAACSGTLLLAEAGLLDGCEVTTHWAYCDALQAAYPAVSVQGARVLVASGEGQRLLTSGGGTSWQDMALFLVARFFGQEEAIHLARLYLLDWHVHGQLPFSSLSGSRQIADRQIALAQSWIAEHYARPHAVAAMVAQSGLPERSFKRRFRKATGMAPIDYVHALRLEEAKQMLETGDVPVEAVATEIGYEDASFFRRLFRRKVGLSPSEYRRRFRAIRKALRQAETAGRPSPHPEARS</sequence>
<dbReference type="PRINTS" id="PR00032">
    <property type="entry name" value="HTHARAC"/>
</dbReference>
<organism evidence="5 6">
    <name type="scientific">Kaustia mangrovi</name>
    <dbReference type="NCBI Taxonomy" id="2593653"/>
    <lineage>
        <taxon>Bacteria</taxon>
        <taxon>Pseudomonadati</taxon>
        <taxon>Pseudomonadota</taxon>
        <taxon>Alphaproteobacteria</taxon>
        <taxon>Hyphomicrobiales</taxon>
        <taxon>Parvibaculaceae</taxon>
        <taxon>Kaustia</taxon>
    </lineage>
</organism>
<keyword evidence="3" id="KW-0804">Transcription</keyword>
<proteinExistence type="predicted"/>
<gene>
    <name evidence="5" type="ORF">HW532_01190</name>
</gene>
<evidence type="ECO:0000259" key="4">
    <source>
        <dbReference type="PROSITE" id="PS01124"/>
    </source>
</evidence>
<reference evidence="5 6" key="1">
    <citation type="submission" date="2020-06" db="EMBL/GenBank/DDBJ databases">
        <title>Genome sequence of 2 isolates from Red Sea Mangroves.</title>
        <authorList>
            <person name="Sefrji F."/>
            <person name="Michoud G."/>
            <person name="Merlino G."/>
            <person name="Daffonchio D."/>
        </authorList>
    </citation>
    <scope>NUCLEOTIDE SEQUENCE [LARGE SCALE GENOMIC DNA]</scope>
    <source>
        <strain evidence="5 6">R1DC25</strain>
    </source>
</reference>
<dbReference type="Gene3D" id="1.10.10.60">
    <property type="entry name" value="Homeodomain-like"/>
    <property type="match status" value="2"/>
</dbReference>
<dbReference type="InterPro" id="IPR009057">
    <property type="entry name" value="Homeodomain-like_sf"/>
</dbReference>
<dbReference type="KEGG" id="kmn:HW532_01190"/>
<dbReference type="InterPro" id="IPR018062">
    <property type="entry name" value="HTH_AraC-typ_CS"/>
</dbReference>
<dbReference type="GO" id="GO:0003700">
    <property type="term" value="F:DNA-binding transcription factor activity"/>
    <property type="evidence" value="ECO:0007669"/>
    <property type="project" value="InterPro"/>
</dbReference>
<dbReference type="GO" id="GO:0043565">
    <property type="term" value="F:sequence-specific DNA binding"/>
    <property type="evidence" value="ECO:0007669"/>
    <property type="project" value="InterPro"/>
</dbReference>
<dbReference type="InterPro" id="IPR002818">
    <property type="entry name" value="DJ-1/PfpI"/>
</dbReference>
<dbReference type="Pfam" id="PF12833">
    <property type="entry name" value="HTH_18"/>
    <property type="match status" value="1"/>
</dbReference>
<dbReference type="EMBL" id="CP058214">
    <property type="protein sequence ID" value="QPC41468.1"/>
    <property type="molecule type" value="Genomic_DNA"/>
</dbReference>
<keyword evidence="1" id="KW-0805">Transcription regulation</keyword>
<dbReference type="Proteomes" id="UP000593594">
    <property type="component" value="Chromosome"/>
</dbReference>
<dbReference type="CDD" id="cd03138">
    <property type="entry name" value="GATase1_AraC_2"/>
    <property type="match status" value="1"/>
</dbReference>
<protein>
    <submittedName>
        <fullName evidence="5">Helix-turn-helix domain-containing protein</fullName>
    </submittedName>
</protein>
<dbReference type="AlphaFoldDB" id="A0A7S8C162"/>
<evidence type="ECO:0000313" key="6">
    <source>
        <dbReference type="Proteomes" id="UP000593594"/>
    </source>
</evidence>
<dbReference type="InterPro" id="IPR052158">
    <property type="entry name" value="INH-QAR"/>
</dbReference>
<evidence type="ECO:0000313" key="5">
    <source>
        <dbReference type="EMBL" id="QPC41468.1"/>
    </source>
</evidence>
<dbReference type="PROSITE" id="PS01124">
    <property type="entry name" value="HTH_ARAC_FAMILY_2"/>
    <property type="match status" value="1"/>
</dbReference>
<dbReference type="Gene3D" id="3.40.50.880">
    <property type="match status" value="1"/>
</dbReference>
<accession>A0A7S8C162</accession>
<dbReference type="PANTHER" id="PTHR43130:SF3">
    <property type="entry name" value="HTH-TYPE TRANSCRIPTIONAL REGULATOR RV1931C"/>
    <property type="match status" value="1"/>
</dbReference>
<dbReference type="SUPFAM" id="SSF46689">
    <property type="entry name" value="Homeodomain-like"/>
    <property type="match status" value="2"/>
</dbReference>
<dbReference type="SMART" id="SM00342">
    <property type="entry name" value="HTH_ARAC"/>
    <property type="match status" value="1"/>
</dbReference>
<evidence type="ECO:0000256" key="3">
    <source>
        <dbReference type="ARBA" id="ARBA00023163"/>
    </source>
</evidence>
<evidence type="ECO:0000256" key="1">
    <source>
        <dbReference type="ARBA" id="ARBA00023015"/>
    </source>
</evidence>
<evidence type="ECO:0000256" key="2">
    <source>
        <dbReference type="ARBA" id="ARBA00023125"/>
    </source>
</evidence>
<dbReference type="PANTHER" id="PTHR43130">
    <property type="entry name" value="ARAC-FAMILY TRANSCRIPTIONAL REGULATOR"/>
    <property type="match status" value="1"/>
</dbReference>
<dbReference type="Pfam" id="PF01965">
    <property type="entry name" value="DJ-1_PfpI"/>
    <property type="match status" value="1"/>
</dbReference>
<dbReference type="PROSITE" id="PS00041">
    <property type="entry name" value="HTH_ARAC_FAMILY_1"/>
    <property type="match status" value="1"/>
</dbReference>
<dbReference type="InterPro" id="IPR018060">
    <property type="entry name" value="HTH_AraC"/>
</dbReference>
<keyword evidence="6" id="KW-1185">Reference proteome</keyword>
<dbReference type="InterPro" id="IPR029062">
    <property type="entry name" value="Class_I_gatase-like"/>
</dbReference>
<keyword evidence="2" id="KW-0238">DNA-binding</keyword>
<dbReference type="InterPro" id="IPR020449">
    <property type="entry name" value="Tscrpt_reg_AraC-type_HTH"/>
</dbReference>
<dbReference type="SUPFAM" id="SSF52317">
    <property type="entry name" value="Class I glutamine amidotransferase-like"/>
    <property type="match status" value="1"/>
</dbReference>
<feature type="domain" description="HTH araC/xylS-type" evidence="4">
    <location>
        <begin position="238"/>
        <end position="336"/>
    </location>
</feature>
<name>A0A7S8C162_9HYPH</name>